<sequence length="188" mass="20636">MAETRFPAERTTATWRWEVSQDPREAHALLCACDAHQATASGTPAPRRRPETTERRVRSGAVRLLRHGAHPAGMFTLTWDPPFTVDEGVFPRAERPIHLSRLAVAPEWLGEGSLVGLRCLRHAIEEAERAGADVLRSEANPDLTDTRALLDVLGFRQYGPTLGDAGGSRRVHLQKTLRAAAPVPGREG</sequence>
<keyword evidence="2" id="KW-1185">Reference proteome</keyword>
<dbReference type="EMBL" id="FNST01000002">
    <property type="protein sequence ID" value="SED36637.1"/>
    <property type="molecule type" value="Genomic_DNA"/>
</dbReference>
<dbReference type="InterPro" id="IPR016181">
    <property type="entry name" value="Acyl_CoA_acyltransferase"/>
</dbReference>
<organism evidence="1 2">
    <name type="scientific">Streptomyces melanosporofaciens</name>
    <dbReference type="NCBI Taxonomy" id="67327"/>
    <lineage>
        <taxon>Bacteria</taxon>
        <taxon>Bacillati</taxon>
        <taxon>Actinomycetota</taxon>
        <taxon>Actinomycetes</taxon>
        <taxon>Kitasatosporales</taxon>
        <taxon>Streptomycetaceae</taxon>
        <taxon>Streptomyces</taxon>
        <taxon>Streptomyces violaceusniger group</taxon>
    </lineage>
</organism>
<reference evidence="2" key="1">
    <citation type="submission" date="2016-10" db="EMBL/GenBank/DDBJ databases">
        <authorList>
            <person name="Varghese N."/>
            <person name="Submissions S."/>
        </authorList>
    </citation>
    <scope>NUCLEOTIDE SEQUENCE [LARGE SCALE GENOMIC DNA]</scope>
    <source>
        <strain evidence="2">DSM 40318</strain>
    </source>
</reference>
<gene>
    <name evidence="1" type="ORF">SAMN04490356_8149</name>
</gene>
<keyword evidence="1" id="KW-0808">Transferase</keyword>
<dbReference type="GO" id="GO:0016740">
    <property type="term" value="F:transferase activity"/>
    <property type="evidence" value="ECO:0007669"/>
    <property type="project" value="UniProtKB-KW"/>
</dbReference>
<dbReference type="CDD" id="cd04301">
    <property type="entry name" value="NAT_SF"/>
    <property type="match status" value="1"/>
</dbReference>
<dbReference type="AlphaFoldDB" id="A0A1H5A315"/>
<name>A0A1H5A315_STRMJ</name>
<dbReference type="RefSeq" id="WP_208905889.1">
    <property type="nucleotide sequence ID" value="NZ_FNST01000002.1"/>
</dbReference>
<accession>A0A1H5A315</accession>
<evidence type="ECO:0000313" key="2">
    <source>
        <dbReference type="Proteomes" id="UP000198609"/>
    </source>
</evidence>
<evidence type="ECO:0000313" key="1">
    <source>
        <dbReference type="EMBL" id="SED36637.1"/>
    </source>
</evidence>
<dbReference type="Gene3D" id="3.40.630.30">
    <property type="match status" value="1"/>
</dbReference>
<dbReference type="Proteomes" id="UP000198609">
    <property type="component" value="Unassembled WGS sequence"/>
</dbReference>
<dbReference type="SUPFAM" id="SSF55729">
    <property type="entry name" value="Acyl-CoA N-acyltransferases (Nat)"/>
    <property type="match status" value="1"/>
</dbReference>
<protein>
    <submittedName>
        <fullName evidence="1">Acetyltransferase (GNAT) family protein</fullName>
    </submittedName>
</protein>
<proteinExistence type="predicted"/>